<proteinExistence type="inferred from homology"/>
<keyword evidence="3" id="KW-1003">Cell membrane</keyword>
<keyword evidence="10" id="KW-1185">Reference proteome</keyword>
<evidence type="ECO:0000256" key="7">
    <source>
        <dbReference type="RuleBase" id="RU363032"/>
    </source>
</evidence>
<accession>A0A151AGQ4</accession>
<dbReference type="CDD" id="cd06261">
    <property type="entry name" value="TM_PBP2"/>
    <property type="match status" value="1"/>
</dbReference>
<feature type="domain" description="ABC transmembrane type-1" evidence="8">
    <location>
        <begin position="100"/>
        <end position="315"/>
    </location>
</feature>
<evidence type="ECO:0000313" key="9">
    <source>
        <dbReference type="EMBL" id="KYH26849.1"/>
    </source>
</evidence>
<evidence type="ECO:0000256" key="6">
    <source>
        <dbReference type="ARBA" id="ARBA00023136"/>
    </source>
</evidence>
<reference evidence="9 10" key="1">
    <citation type="submission" date="2016-02" db="EMBL/GenBank/DDBJ databases">
        <title>Genome sequence of Halalkalicoccus paucihalophilus DSM 24557.</title>
        <authorList>
            <person name="Poehlein A."/>
            <person name="Daniel R."/>
        </authorList>
    </citation>
    <scope>NUCLEOTIDE SEQUENCE [LARGE SCALE GENOMIC DNA]</scope>
    <source>
        <strain evidence="9 10">DSM 24557</strain>
    </source>
</reference>
<feature type="transmembrane region" description="Helical" evidence="7">
    <location>
        <begin position="44"/>
        <end position="65"/>
    </location>
</feature>
<dbReference type="PANTHER" id="PTHR30193">
    <property type="entry name" value="ABC TRANSPORTER PERMEASE PROTEIN"/>
    <property type="match status" value="1"/>
</dbReference>
<organism evidence="9 10">
    <name type="scientific">Halalkalicoccus paucihalophilus</name>
    <dbReference type="NCBI Taxonomy" id="1008153"/>
    <lineage>
        <taxon>Archaea</taxon>
        <taxon>Methanobacteriati</taxon>
        <taxon>Methanobacteriota</taxon>
        <taxon>Stenosarchaea group</taxon>
        <taxon>Halobacteria</taxon>
        <taxon>Halobacteriales</taxon>
        <taxon>Halococcaceae</taxon>
        <taxon>Halalkalicoccus</taxon>
    </lineage>
</organism>
<dbReference type="EMBL" id="LTAZ01000004">
    <property type="protein sequence ID" value="KYH26849.1"/>
    <property type="molecule type" value="Genomic_DNA"/>
</dbReference>
<feature type="transmembrane region" description="Helical" evidence="7">
    <location>
        <begin position="292"/>
        <end position="315"/>
    </location>
</feature>
<evidence type="ECO:0000259" key="8">
    <source>
        <dbReference type="PROSITE" id="PS50928"/>
    </source>
</evidence>
<dbReference type="PANTHER" id="PTHR30193:SF42">
    <property type="entry name" value="ABC TRANSPORTER PERMEASE PROTEIN"/>
    <property type="match status" value="1"/>
</dbReference>
<feature type="transmembrane region" description="Helical" evidence="7">
    <location>
        <begin position="185"/>
        <end position="209"/>
    </location>
</feature>
<evidence type="ECO:0000256" key="3">
    <source>
        <dbReference type="ARBA" id="ARBA00022475"/>
    </source>
</evidence>
<dbReference type="Gene3D" id="1.10.3720.10">
    <property type="entry name" value="MetI-like"/>
    <property type="match status" value="1"/>
</dbReference>
<dbReference type="SUPFAM" id="SSF161098">
    <property type="entry name" value="MetI-like"/>
    <property type="match status" value="1"/>
</dbReference>
<dbReference type="Proteomes" id="UP000075321">
    <property type="component" value="Unassembled WGS sequence"/>
</dbReference>
<feature type="transmembrane region" description="Helical" evidence="7">
    <location>
        <begin position="243"/>
        <end position="266"/>
    </location>
</feature>
<dbReference type="OrthoDB" id="45815at2157"/>
<keyword evidence="4 7" id="KW-0812">Transmembrane</keyword>
<evidence type="ECO:0000256" key="4">
    <source>
        <dbReference type="ARBA" id="ARBA00022692"/>
    </source>
</evidence>
<gene>
    <name evidence="9" type="primary">malF_2</name>
    <name evidence="9" type="ORF">HAPAU_19570</name>
</gene>
<comment type="similarity">
    <text evidence="7">Belongs to the binding-protein-dependent transport system permease family.</text>
</comment>
<evidence type="ECO:0000313" key="10">
    <source>
        <dbReference type="Proteomes" id="UP000075321"/>
    </source>
</evidence>
<keyword evidence="6 7" id="KW-0472">Membrane</keyword>
<dbReference type="RefSeq" id="WP_066381887.1">
    <property type="nucleotide sequence ID" value="NZ_LTAZ01000004.1"/>
</dbReference>
<dbReference type="InterPro" id="IPR000515">
    <property type="entry name" value="MetI-like"/>
</dbReference>
<dbReference type="InterPro" id="IPR051393">
    <property type="entry name" value="ABC_transporter_permease"/>
</dbReference>
<dbReference type="GO" id="GO:0055085">
    <property type="term" value="P:transmembrane transport"/>
    <property type="evidence" value="ECO:0007669"/>
    <property type="project" value="InterPro"/>
</dbReference>
<dbReference type="GO" id="GO:0005886">
    <property type="term" value="C:plasma membrane"/>
    <property type="evidence" value="ECO:0007669"/>
    <property type="project" value="UniProtKB-SubCell"/>
</dbReference>
<name>A0A151AGQ4_9EURY</name>
<dbReference type="PATRIC" id="fig|1008153.3.peg.1988"/>
<sequence>MKRVLAFLRRRRDESRARTDGGSTESRSTARRWLDNDFVRSAPFWGPPFLLMGFFVYAAIGWNFLLSLTDYTGFGGADYSSLDFENYRRLFEDPAIWEATRNTFVLLVVFTITCLLIGLGLAILLDRQVRFGRGFRTIYLLPFALSFIVTAQFWRWMYNVNDGIVNQFVGIFGIGPYNWLGNPQIVLGAVIFALVWQFSGYTMVIYLAALRSIPTDQYEASRVDGASTLRMYRRVIIPQLRPAMVSASVTLVLFALKAFDFLYAVFGGYRPRQGADILATKMVREAFGQSQWAYGSAIAIALFVLSLAVIAPYLYNQYTRGNL</sequence>
<dbReference type="Pfam" id="PF00528">
    <property type="entry name" value="BPD_transp_1"/>
    <property type="match status" value="1"/>
</dbReference>
<comment type="subcellular location">
    <subcellularLocation>
        <location evidence="1 7">Cell membrane</location>
        <topology evidence="1 7">Multi-pass membrane protein</topology>
    </subcellularLocation>
</comment>
<feature type="transmembrane region" description="Helical" evidence="7">
    <location>
        <begin position="137"/>
        <end position="157"/>
    </location>
</feature>
<dbReference type="InterPro" id="IPR035906">
    <property type="entry name" value="MetI-like_sf"/>
</dbReference>
<keyword evidence="5 7" id="KW-1133">Transmembrane helix</keyword>
<feature type="transmembrane region" description="Helical" evidence="7">
    <location>
        <begin position="104"/>
        <end position="125"/>
    </location>
</feature>
<protein>
    <submittedName>
        <fullName evidence="9">Trehalose/maltose transport system permease protein MalF</fullName>
    </submittedName>
</protein>
<keyword evidence="2 7" id="KW-0813">Transport</keyword>
<evidence type="ECO:0000256" key="2">
    <source>
        <dbReference type="ARBA" id="ARBA00022448"/>
    </source>
</evidence>
<dbReference type="AlphaFoldDB" id="A0A151AGQ4"/>
<comment type="caution">
    <text evidence="9">The sequence shown here is derived from an EMBL/GenBank/DDBJ whole genome shotgun (WGS) entry which is preliminary data.</text>
</comment>
<evidence type="ECO:0000256" key="1">
    <source>
        <dbReference type="ARBA" id="ARBA00004651"/>
    </source>
</evidence>
<evidence type="ECO:0000256" key="5">
    <source>
        <dbReference type="ARBA" id="ARBA00022989"/>
    </source>
</evidence>
<dbReference type="PROSITE" id="PS50928">
    <property type="entry name" value="ABC_TM1"/>
    <property type="match status" value="1"/>
</dbReference>